<feature type="active site" description="Acyl-ester intermediate" evidence="7">
    <location>
        <position position="195"/>
    </location>
</feature>
<keyword evidence="5" id="KW-0573">Peptidoglycan synthesis</keyword>
<gene>
    <name evidence="11" type="primary">pbpG</name>
    <name evidence="11" type="ORF">KDM89_11705</name>
</gene>
<dbReference type="NCBIfam" id="NF008668">
    <property type="entry name" value="PRK11669.1"/>
    <property type="match status" value="1"/>
</dbReference>
<evidence type="ECO:0000259" key="10">
    <source>
        <dbReference type="Pfam" id="PF00768"/>
    </source>
</evidence>
<feature type="active site" description="Proton acceptor" evidence="7">
    <location>
        <position position="198"/>
    </location>
</feature>
<feature type="active site" evidence="7">
    <location>
        <position position="252"/>
    </location>
</feature>
<comment type="similarity">
    <text evidence="1 9">Belongs to the peptidase S11 family.</text>
</comment>
<comment type="caution">
    <text evidence="11">The sequence shown here is derived from an EMBL/GenBank/DDBJ whole genome shotgun (WGS) entry which is preliminary data.</text>
</comment>
<evidence type="ECO:0000256" key="3">
    <source>
        <dbReference type="ARBA" id="ARBA00022801"/>
    </source>
</evidence>
<dbReference type="PANTHER" id="PTHR21581">
    <property type="entry name" value="D-ALANYL-D-ALANINE CARBOXYPEPTIDASE"/>
    <property type="match status" value="1"/>
</dbReference>
<evidence type="ECO:0000256" key="2">
    <source>
        <dbReference type="ARBA" id="ARBA00022729"/>
    </source>
</evidence>
<dbReference type="PRINTS" id="PR00725">
    <property type="entry name" value="DADACBPTASE1"/>
</dbReference>
<dbReference type="GO" id="GO:0006508">
    <property type="term" value="P:proteolysis"/>
    <property type="evidence" value="ECO:0007669"/>
    <property type="project" value="InterPro"/>
</dbReference>
<evidence type="ECO:0000313" key="11">
    <source>
        <dbReference type="EMBL" id="MBR7782812.1"/>
    </source>
</evidence>
<keyword evidence="2" id="KW-0732">Signal</keyword>
<keyword evidence="6" id="KW-0961">Cell wall biogenesis/degradation</keyword>
<keyword evidence="3 11" id="KW-0378">Hydrolase</keyword>
<accession>A0A941DNJ7</accession>
<evidence type="ECO:0000256" key="1">
    <source>
        <dbReference type="ARBA" id="ARBA00007164"/>
    </source>
</evidence>
<evidence type="ECO:0000256" key="7">
    <source>
        <dbReference type="PIRSR" id="PIRSR618044-1"/>
    </source>
</evidence>
<evidence type="ECO:0000256" key="4">
    <source>
        <dbReference type="ARBA" id="ARBA00022960"/>
    </source>
</evidence>
<dbReference type="GO" id="GO:0009002">
    <property type="term" value="F:serine-type D-Ala-D-Ala carboxypeptidase activity"/>
    <property type="evidence" value="ECO:0007669"/>
    <property type="project" value="InterPro"/>
</dbReference>
<proteinExistence type="inferred from homology"/>
<dbReference type="InterPro" id="IPR018044">
    <property type="entry name" value="Peptidase_S11"/>
</dbReference>
<sequence>MQIRVKLKIRWRQSVWLYLNLSGLLPDFYSCSVTSNFCAKCFILLRNCIDLLHLREIFFHRFLRELLVVKYVRKALTISLAVLFPAFLVTANPAFAKHHESKKPAAHKKRVVITNNPARVSAGKKAVSGKVKAKAGKHRAALADATPAKPTVGDSIGLKHNDPLALQSNVAFVVDQASSKVLFEKNPDVSLPIASITKLMTSLVVVEAHQDMNEILEVSDDDIDHEKGTGSRLKIGARLSRSDLLHIALMSSENRAASALGRNYPGGLPAFVNAMNAKAKQLGMTDTHYVDSSGLSSQNRASARDLVKLVNAAYKHPVIRDYSTDSKYVVNPGGRPLEYGTSNRLVANPTWEIGLQKTGYIAEAGRCLVMQAMIKGRAVVMVFLDSKGKYSRLADAGRVRKWLETNQEQKVS</sequence>
<evidence type="ECO:0000256" key="5">
    <source>
        <dbReference type="ARBA" id="ARBA00022984"/>
    </source>
</evidence>
<organism evidence="11 12">
    <name type="scientific">Undibacterium luofuense</name>
    <dbReference type="NCBI Taxonomy" id="2828733"/>
    <lineage>
        <taxon>Bacteria</taxon>
        <taxon>Pseudomonadati</taxon>
        <taxon>Pseudomonadota</taxon>
        <taxon>Betaproteobacteria</taxon>
        <taxon>Burkholderiales</taxon>
        <taxon>Oxalobacteraceae</taxon>
        <taxon>Undibacterium</taxon>
    </lineage>
</organism>
<dbReference type="Proteomes" id="UP000680067">
    <property type="component" value="Unassembled WGS sequence"/>
</dbReference>
<dbReference type="InterPro" id="IPR001967">
    <property type="entry name" value="Peptidase_S11_N"/>
</dbReference>
<keyword evidence="4" id="KW-0133">Cell shape</keyword>
<dbReference type="GO" id="GO:0008360">
    <property type="term" value="P:regulation of cell shape"/>
    <property type="evidence" value="ECO:0007669"/>
    <property type="project" value="UniProtKB-KW"/>
</dbReference>
<dbReference type="EC" id="3.4.21.-" evidence="11"/>
<dbReference type="Pfam" id="PF00768">
    <property type="entry name" value="Peptidase_S11"/>
    <property type="match status" value="1"/>
</dbReference>
<dbReference type="AlphaFoldDB" id="A0A941DNJ7"/>
<feature type="domain" description="Peptidase S11 D-alanyl-D-alanine carboxypeptidase A N-terminal" evidence="10">
    <location>
        <begin position="163"/>
        <end position="387"/>
    </location>
</feature>
<evidence type="ECO:0000256" key="8">
    <source>
        <dbReference type="PIRSR" id="PIRSR618044-2"/>
    </source>
</evidence>
<name>A0A941DNJ7_9BURK</name>
<evidence type="ECO:0000256" key="6">
    <source>
        <dbReference type="ARBA" id="ARBA00023316"/>
    </source>
</evidence>
<evidence type="ECO:0000256" key="9">
    <source>
        <dbReference type="RuleBase" id="RU004016"/>
    </source>
</evidence>
<dbReference type="SUPFAM" id="SSF56601">
    <property type="entry name" value="beta-lactamase/transpeptidase-like"/>
    <property type="match status" value="1"/>
</dbReference>
<dbReference type="EMBL" id="JAGSPN010000008">
    <property type="protein sequence ID" value="MBR7782812.1"/>
    <property type="molecule type" value="Genomic_DNA"/>
</dbReference>
<dbReference type="Gene3D" id="3.40.710.10">
    <property type="entry name" value="DD-peptidase/beta-lactamase superfamily"/>
    <property type="match status" value="1"/>
</dbReference>
<evidence type="ECO:0000313" key="12">
    <source>
        <dbReference type="Proteomes" id="UP000680067"/>
    </source>
</evidence>
<keyword evidence="12" id="KW-1185">Reference proteome</keyword>
<dbReference type="GO" id="GO:0009252">
    <property type="term" value="P:peptidoglycan biosynthetic process"/>
    <property type="evidence" value="ECO:0007669"/>
    <property type="project" value="UniProtKB-KW"/>
</dbReference>
<protein>
    <submittedName>
        <fullName evidence="11">D-alanyl-D-alanine endopeptidase</fullName>
        <ecNumber evidence="11">3.4.21.-</ecNumber>
    </submittedName>
</protein>
<dbReference type="InterPro" id="IPR012338">
    <property type="entry name" value="Beta-lactam/transpept-like"/>
</dbReference>
<feature type="binding site" evidence="8">
    <location>
        <position position="357"/>
    </location>
    <ligand>
        <name>substrate</name>
    </ligand>
</feature>
<dbReference type="PANTHER" id="PTHR21581:SF26">
    <property type="entry name" value="D-ALANYL-D-ALANINE ENDOPEPTIDASE"/>
    <property type="match status" value="1"/>
</dbReference>
<reference evidence="11" key="1">
    <citation type="submission" date="2021-04" db="EMBL/GenBank/DDBJ databases">
        <title>novel species isolated from subtropical streams in China.</title>
        <authorList>
            <person name="Lu H."/>
        </authorList>
    </citation>
    <scope>NUCLEOTIDE SEQUENCE</scope>
    <source>
        <strain evidence="11">LFS511W</strain>
    </source>
</reference>
<dbReference type="GO" id="GO:0071555">
    <property type="term" value="P:cell wall organization"/>
    <property type="evidence" value="ECO:0007669"/>
    <property type="project" value="UniProtKB-KW"/>
</dbReference>